<reference evidence="2 3" key="1">
    <citation type="submission" date="2022-06" db="EMBL/GenBank/DDBJ databases">
        <title>Draft genome sequence of type strain Streptomyces rubrisoli DSM 42083.</title>
        <authorList>
            <person name="Duangmal K."/>
            <person name="Klaysubun C."/>
        </authorList>
    </citation>
    <scope>NUCLEOTIDE SEQUENCE [LARGE SCALE GENOMIC DNA]</scope>
    <source>
        <strain evidence="2 3">DSM 42083</strain>
    </source>
</reference>
<gene>
    <name evidence="2" type="ORF">NON19_04215</name>
</gene>
<evidence type="ECO:0000256" key="1">
    <source>
        <dbReference type="SAM" id="MobiDB-lite"/>
    </source>
</evidence>
<evidence type="ECO:0000313" key="3">
    <source>
        <dbReference type="Proteomes" id="UP001206206"/>
    </source>
</evidence>
<organism evidence="2 3">
    <name type="scientific">Streptantibioticus rubrisoli</name>
    <dbReference type="NCBI Taxonomy" id="1387313"/>
    <lineage>
        <taxon>Bacteria</taxon>
        <taxon>Bacillati</taxon>
        <taxon>Actinomycetota</taxon>
        <taxon>Actinomycetes</taxon>
        <taxon>Kitasatosporales</taxon>
        <taxon>Streptomycetaceae</taxon>
        <taxon>Streptantibioticus</taxon>
    </lineage>
</organism>
<comment type="caution">
    <text evidence="2">The sequence shown here is derived from an EMBL/GenBank/DDBJ whole genome shotgun (WGS) entry which is preliminary data.</text>
</comment>
<evidence type="ECO:0000313" key="2">
    <source>
        <dbReference type="EMBL" id="MCQ4041252.1"/>
    </source>
</evidence>
<accession>A0ABT1P7C0</accession>
<proteinExistence type="predicted"/>
<keyword evidence="3" id="KW-1185">Reference proteome</keyword>
<dbReference type="Pfam" id="PF19681">
    <property type="entry name" value="DUF6183"/>
    <property type="match status" value="1"/>
</dbReference>
<sequence length="369" mass="40401">MQEAKDDLGRSVWDQAEQHAARGDVRYVRDLGMRLADRHAAAVAQAREYEHQLAHVVRVLAVTPGRDSLVRLLELLEKGPFAAATDRFVASLLAEHHKVNDLASTVFDRGEWKRLDELRACLFHELVLRGVDVDAFPPLRYWLIVQPGYHPLAWLPGHRRDLEADADFPSRSINGAAGSGSSTVLPDKGRVDPPTPRTADRLALRDVATADVHETIVAAVEAGGWGACGAWVFMLDEPITADRVPAVLPTLPMSCVDGLGPTDRFEVAARPVDEIWHLLFTTASKGGMYSSGAHGAYGRLWAWKSMAGLSGAPAGASAEEVEHHARQSTWFHFEADADWFHNEVCSDYGIAALSPDRRRIAVLAATDTD</sequence>
<dbReference type="InterPro" id="IPR045756">
    <property type="entry name" value="DUF6183"/>
</dbReference>
<dbReference type="Proteomes" id="UP001206206">
    <property type="component" value="Unassembled WGS sequence"/>
</dbReference>
<feature type="region of interest" description="Disordered" evidence="1">
    <location>
        <begin position="175"/>
        <end position="198"/>
    </location>
</feature>
<protein>
    <submittedName>
        <fullName evidence="2">DUF6183 family protein</fullName>
    </submittedName>
</protein>
<dbReference type="EMBL" id="JANFNH010000002">
    <property type="protein sequence ID" value="MCQ4041252.1"/>
    <property type="molecule type" value="Genomic_DNA"/>
</dbReference>
<name>A0ABT1P7C0_9ACTN</name>
<dbReference type="RefSeq" id="WP_255925213.1">
    <property type="nucleotide sequence ID" value="NZ_JANFNH010000002.1"/>
</dbReference>